<reference evidence="1 2" key="1">
    <citation type="journal article" date="2019" name="Mol. Biol. Evol.">
        <title>Blast fungal genomes show frequent chromosomal changes, gene gains and losses, and effector gene turnover.</title>
        <authorList>
            <person name="Gomez Luciano L.B."/>
            <person name="Jason Tsai I."/>
            <person name="Chuma I."/>
            <person name="Tosa Y."/>
            <person name="Chen Y.H."/>
            <person name="Li J.Y."/>
            <person name="Li M.Y."/>
            <person name="Jade Lu M.Y."/>
            <person name="Nakayashiki H."/>
            <person name="Li W.H."/>
        </authorList>
    </citation>
    <scope>NUCLEOTIDE SEQUENCE [LARGE SCALE GENOMIC DNA]</scope>
    <source>
        <strain evidence="1 2">NI907</strain>
    </source>
</reference>
<dbReference type="AlphaFoldDB" id="A0A6P8AXB5"/>
<dbReference type="RefSeq" id="XP_030979509.1">
    <property type="nucleotide sequence ID" value="XM_031130680.1"/>
</dbReference>
<keyword evidence="1" id="KW-1185">Reference proteome</keyword>
<dbReference type="GeneID" id="41965586"/>
<accession>A0A6P8AXB5</accession>
<organism evidence="1 2">
    <name type="scientific">Pyricularia grisea</name>
    <name type="common">Crabgrass-specific blast fungus</name>
    <name type="synonym">Magnaporthe grisea</name>
    <dbReference type="NCBI Taxonomy" id="148305"/>
    <lineage>
        <taxon>Eukaryota</taxon>
        <taxon>Fungi</taxon>
        <taxon>Dikarya</taxon>
        <taxon>Ascomycota</taxon>
        <taxon>Pezizomycotina</taxon>
        <taxon>Sordariomycetes</taxon>
        <taxon>Sordariomycetidae</taxon>
        <taxon>Magnaporthales</taxon>
        <taxon>Pyriculariaceae</taxon>
        <taxon>Pyricularia</taxon>
    </lineage>
</organism>
<sequence>MVSGYCVNICVDHQRFQLDLQCRNRVAERWWVGDGGYWAAELPVRSQLEHPFRAIGAPTSFR</sequence>
<reference evidence="2" key="2">
    <citation type="submission" date="2019-10" db="EMBL/GenBank/DDBJ databases">
        <authorList>
            <consortium name="NCBI Genome Project"/>
        </authorList>
    </citation>
    <scope>NUCLEOTIDE SEQUENCE</scope>
    <source>
        <strain evidence="2">NI907</strain>
    </source>
</reference>
<reference evidence="2" key="3">
    <citation type="submission" date="2025-08" db="UniProtKB">
        <authorList>
            <consortium name="RefSeq"/>
        </authorList>
    </citation>
    <scope>IDENTIFICATION</scope>
    <source>
        <strain evidence="2">NI907</strain>
    </source>
</reference>
<dbReference type="Proteomes" id="UP000515153">
    <property type="component" value="Chromosome VII"/>
</dbReference>
<name>A0A6P8AXB5_PYRGI</name>
<proteinExistence type="predicted"/>
<evidence type="ECO:0000313" key="1">
    <source>
        <dbReference type="Proteomes" id="UP000515153"/>
    </source>
</evidence>
<gene>
    <name evidence="2" type="ORF">PgNI_10707</name>
</gene>
<dbReference type="KEGG" id="pgri:PgNI_10707"/>
<evidence type="ECO:0000313" key="2">
    <source>
        <dbReference type="RefSeq" id="XP_030979509.1"/>
    </source>
</evidence>
<protein>
    <submittedName>
        <fullName evidence="2">Uncharacterized protein</fullName>
    </submittedName>
</protein>